<dbReference type="InterPro" id="IPR015943">
    <property type="entry name" value="WD40/YVTN_repeat-like_dom_sf"/>
</dbReference>
<accession>A0A3P8W8I3</accession>
<dbReference type="AlphaFoldDB" id="A0A3P8W8I3"/>
<feature type="domain" description="F-box" evidence="5">
    <location>
        <begin position="74"/>
        <end position="121"/>
    </location>
</feature>
<dbReference type="PROSITE" id="PS00678">
    <property type="entry name" value="WD_REPEATS_1"/>
    <property type="match status" value="2"/>
</dbReference>
<evidence type="ECO:0000313" key="6">
    <source>
        <dbReference type="Ensembl" id="ENSCSEP00000020855.1"/>
    </source>
</evidence>
<dbReference type="KEGG" id="csem:103392945"/>
<feature type="compositionally biased region" description="Low complexity" evidence="4">
    <location>
        <begin position="62"/>
        <end position="72"/>
    </location>
</feature>
<dbReference type="InterPro" id="IPR001680">
    <property type="entry name" value="WD40_rpt"/>
</dbReference>
<feature type="region of interest" description="Disordered" evidence="4">
    <location>
        <begin position="166"/>
        <end position="192"/>
    </location>
</feature>
<dbReference type="InterPro" id="IPR036322">
    <property type="entry name" value="WD40_repeat_dom_sf"/>
</dbReference>
<dbReference type="Gene3D" id="2.130.10.10">
    <property type="entry name" value="YVTN repeat-like/Quinoprotein amine dehydrogenase"/>
    <property type="match status" value="2"/>
</dbReference>
<dbReference type="InParanoid" id="A0A3P8W8I3"/>
<dbReference type="PROSITE" id="PS50181">
    <property type="entry name" value="FBOX"/>
    <property type="match status" value="1"/>
</dbReference>
<dbReference type="CDD" id="cd22135">
    <property type="entry name" value="F-box_FBXW9"/>
    <property type="match status" value="1"/>
</dbReference>
<dbReference type="GeneID" id="103392945"/>
<evidence type="ECO:0000313" key="7">
    <source>
        <dbReference type="Proteomes" id="UP000265120"/>
    </source>
</evidence>
<dbReference type="STRING" id="244447.ENSCSEP00000020855"/>
<evidence type="ECO:0000256" key="2">
    <source>
        <dbReference type="ARBA" id="ARBA00022737"/>
    </source>
</evidence>
<dbReference type="OrthoDB" id="71437at2759"/>
<dbReference type="PRINTS" id="PR00320">
    <property type="entry name" value="GPROTEINBRPT"/>
</dbReference>
<evidence type="ECO:0000256" key="1">
    <source>
        <dbReference type="ARBA" id="ARBA00022574"/>
    </source>
</evidence>
<feature type="compositionally biased region" description="Basic and acidic residues" evidence="4">
    <location>
        <begin position="268"/>
        <end position="279"/>
    </location>
</feature>
<feature type="repeat" description="WD" evidence="3">
    <location>
        <begin position="307"/>
        <end position="349"/>
    </location>
</feature>
<reference evidence="6 7" key="1">
    <citation type="journal article" date="2014" name="Nat. Genet.">
        <title>Whole-genome sequence of a flatfish provides insights into ZW sex chromosome evolution and adaptation to a benthic lifestyle.</title>
        <authorList>
            <person name="Chen S."/>
            <person name="Zhang G."/>
            <person name="Shao C."/>
            <person name="Huang Q."/>
            <person name="Liu G."/>
            <person name="Zhang P."/>
            <person name="Song W."/>
            <person name="An N."/>
            <person name="Chalopin D."/>
            <person name="Volff J.N."/>
            <person name="Hong Y."/>
            <person name="Li Q."/>
            <person name="Sha Z."/>
            <person name="Zhou H."/>
            <person name="Xie M."/>
            <person name="Yu Q."/>
            <person name="Liu Y."/>
            <person name="Xiang H."/>
            <person name="Wang N."/>
            <person name="Wu K."/>
            <person name="Yang C."/>
            <person name="Zhou Q."/>
            <person name="Liao X."/>
            <person name="Yang L."/>
            <person name="Hu Q."/>
            <person name="Zhang J."/>
            <person name="Meng L."/>
            <person name="Jin L."/>
            <person name="Tian Y."/>
            <person name="Lian J."/>
            <person name="Yang J."/>
            <person name="Miao G."/>
            <person name="Liu S."/>
            <person name="Liang Z."/>
            <person name="Yan F."/>
            <person name="Li Y."/>
            <person name="Sun B."/>
            <person name="Zhang H."/>
            <person name="Zhang J."/>
            <person name="Zhu Y."/>
            <person name="Du M."/>
            <person name="Zhao Y."/>
            <person name="Schartl M."/>
            <person name="Tang Q."/>
            <person name="Wang J."/>
        </authorList>
    </citation>
    <scope>NUCLEOTIDE SEQUENCE</scope>
</reference>
<dbReference type="CTD" id="84261"/>
<dbReference type="SMART" id="SM00320">
    <property type="entry name" value="WD40"/>
    <property type="match status" value="6"/>
</dbReference>
<reference evidence="6" key="3">
    <citation type="submission" date="2025-09" db="UniProtKB">
        <authorList>
            <consortium name="Ensembl"/>
        </authorList>
    </citation>
    <scope>IDENTIFICATION</scope>
</reference>
<dbReference type="SUPFAM" id="SSF50978">
    <property type="entry name" value="WD40 repeat-like"/>
    <property type="match status" value="1"/>
</dbReference>
<organism evidence="6 7">
    <name type="scientific">Cynoglossus semilaevis</name>
    <name type="common">Tongue sole</name>
    <dbReference type="NCBI Taxonomy" id="244447"/>
    <lineage>
        <taxon>Eukaryota</taxon>
        <taxon>Metazoa</taxon>
        <taxon>Chordata</taxon>
        <taxon>Craniata</taxon>
        <taxon>Vertebrata</taxon>
        <taxon>Euteleostomi</taxon>
        <taxon>Actinopterygii</taxon>
        <taxon>Neopterygii</taxon>
        <taxon>Teleostei</taxon>
        <taxon>Neoteleostei</taxon>
        <taxon>Acanthomorphata</taxon>
        <taxon>Carangaria</taxon>
        <taxon>Pleuronectiformes</taxon>
        <taxon>Pleuronectoidei</taxon>
        <taxon>Cynoglossidae</taxon>
        <taxon>Cynoglossinae</taxon>
        <taxon>Cynoglossus</taxon>
    </lineage>
</organism>
<sequence length="595" mass="64603">MTERSRDDIDDKFRVCLKSKVMSEVRTNADIAGGMTSVEQGGPAQDEPFNPDSLGIQDAGHPSSAAASPSPSAESGLLSLPWELVTHIASHLPAQCVISVLPQVCQTLGNVGKDSTAWQLRARRLTGSQARFPVGPRDDFDWPVACVEMEQLTTCWTNHAHLLARENQEDKEDIPQMRQQQREGKDMEVNPEDDVRLAEEEEGAGVLALEAAYGADEGVDVAVEGEDDEVQPIEGEDQLASLRDVLEVERDHRVQYDATDGNDAAPNHQEDMVDPRNEGDGGEAAAGHYQPPRSPSPPPALECFTVHTDHIAQVNSVFLLGDDRNVCATGSRDWNVKLWDLKAKSRSAPLQTLGSRGNYSTHQGWVWCLASQGSELASGGFDSTVKLWDLQAGGAERGVIRTGAAVLCLQYQTNLLLVGAFDKRVSMYDTRVAEPLVKSVRLHSNAVMCLAADDNYIISGSKDCTMVVYDCRADKILKKIRLRSYLLSMSYCGSEVWAGDNKGMLHSFSMQAGTLKPLSRFDVGHTAVVTGIHNSPGALYTCSSDCTVKVHIPCAPPRTLCTLRHQAGVNGLSVNAGVLAVASGDMSVEVWRPRK</sequence>
<dbReference type="InterPro" id="IPR001810">
    <property type="entry name" value="F-box_dom"/>
</dbReference>
<feature type="repeat" description="WD" evidence="3">
    <location>
        <begin position="359"/>
        <end position="398"/>
    </location>
</feature>
<keyword evidence="2" id="KW-0677">Repeat</keyword>
<dbReference type="PROSITE" id="PS50082">
    <property type="entry name" value="WD_REPEATS_2"/>
    <property type="match status" value="2"/>
</dbReference>
<dbReference type="PANTHER" id="PTHR19855">
    <property type="entry name" value="WD40 REPEAT PROTEIN 12, 37"/>
    <property type="match status" value="1"/>
</dbReference>
<evidence type="ECO:0000256" key="3">
    <source>
        <dbReference type="PROSITE-ProRule" id="PRU00221"/>
    </source>
</evidence>
<dbReference type="Proteomes" id="UP000265120">
    <property type="component" value="Chromosome 17"/>
</dbReference>
<reference evidence="6" key="2">
    <citation type="submission" date="2025-08" db="UniProtKB">
        <authorList>
            <consortium name="Ensembl"/>
        </authorList>
    </citation>
    <scope>IDENTIFICATION</scope>
</reference>
<keyword evidence="1 3" id="KW-0853">WD repeat</keyword>
<dbReference type="RefSeq" id="XP_008327932.1">
    <property type="nucleotide sequence ID" value="XM_008329710.3"/>
</dbReference>
<dbReference type="InterPro" id="IPR019775">
    <property type="entry name" value="WD40_repeat_CS"/>
</dbReference>
<dbReference type="InterPro" id="IPR036047">
    <property type="entry name" value="F-box-like_dom_sf"/>
</dbReference>
<dbReference type="Ensembl" id="ENSCSET00000021125.1">
    <property type="protein sequence ID" value="ENSCSEP00000020855.1"/>
    <property type="gene ID" value="ENSCSEG00000013316.1"/>
</dbReference>
<evidence type="ECO:0000256" key="4">
    <source>
        <dbReference type="SAM" id="MobiDB-lite"/>
    </source>
</evidence>
<proteinExistence type="predicted"/>
<dbReference type="Pfam" id="PF00400">
    <property type="entry name" value="WD40"/>
    <property type="match status" value="4"/>
</dbReference>
<protein>
    <submittedName>
        <fullName evidence="6">F-box and WD repeat domain containing 9</fullName>
    </submittedName>
</protein>
<feature type="region of interest" description="Disordered" evidence="4">
    <location>
        <begin position="255"/>
        <end position="298"/>
    </location>
</feature>
<dbReference type="PANTHER" id="PTHR19855:SF34">
    <property type="entry name" value="F-BOX_WD REPEAT-CONTAINING PROTEIN 9"/>
    <property type="match status" value="1"/>
</dbReference>
<dbReference type="FunCoup" id="A0A3P8W8I3">
    <property type="interactions" value="241"/>
</dbReference>
<dbReference type="InterPro" id="IPR020472">
    <property type="entry name" value="WD40_PAC1"/>
</dbReference>
<evidence type="ECO:0000259" key="5">
    <source>
        <dbReference type="PROSITE" id="PS50181"/>
    </source>
</evidence>
<feature type="compositionally biased region" description="Basic and acidic residues" evidence="4">
    <location>
        <begin position="180"/>
        <end position="192"/>
    </location>
</feature>
<dbReference type="GeneTree" id="ENSGT00390000006806"/>
<dbReference type="SUPFAM" id="SSF81383">
    <property type="entry name" value="F-box domain"/>
    <property type="match status" value="1"/>
</dbReference>
<dbReference type="OMA" id="WAGDNGG"/>
<keyword evidence="7" id="KW-1185">Reference proteome</keyword>
<feature type="region of interest" description="Disordered" evidence="4">
    <location>
        <begin position="30"/>
        <end position="72"/>
    </location>
</feature>
<name>A0A3P8W8I3_CYNSE</name>